<evidence type="ECO:0000256" key="1">
    <source>
        <dbReference type="ARBA" id="ARBA00004123"/>
    </source>
</evidence>
<evidence type="ECO:0000256" key="5">
    <source>
        <dbReference type="ARBA" id="ARBA00023242"/>
    </source>
</evidence>
<organism evidence="7 8">
    <name type="scientific">Xenoophorus captivus</name>
    <dbReference type="NCBI Taxonomy" id="1517983"/>
    <lineage>
        <taxon>Eukaryota</taxon>
        <taxon>Metazoa</taxon>
        <taxon>Chordata</taxon>
        <taxon>Craniata</taxon>
        <taxon>Vertebrata</taxon>
        <taxon>Euteleostomi</taxon>
        <taxon>Actinopterygii</taxon>
        <taxon>Neopterygii</taxon>
        <taxon>Teleostei</taxon>
        <taxon>Neoteleostei</taxon>
        <taxon>Acanthomorphata</taxon>
        <taxon>Ovalentaria</taxon>
        <taxon>Atherinomorphae</taxon>
        <taxon>Cyprinodontiformes</taxon>
        <taxon>Goodeidae</taxon>
        <taxon>Xenoophorus</taxon>
    </lineage>
</organism>
<keyword evidence="5" id="KW-0539">Nucleus</keyword>
<dbReference type="SUPFAM" id="SSF47616">
    <property type="entry name" value="GST C-terminal domain-like"/>
    <property type="match status" value="1"/>
</dbReference>
<dbReference type="CDD" id="cd03200">
    <property type="entry name" value="GST_C_AIMP2"/>
    <property type="match status" value="1"/>
</dbReference>
<name>A0ABV0RYL3_9TELE</name>
<dbReference type="EMBL" id="JAHRIN010061433">
    <property type="protein sequence ID" value="MEQ2213288.1"/>
    <property type="molecule type" value="Genomic_DNA"/>
</dbReference>
<accession>A0ABV0RYL3</accession>
<dbReference type="InterPro" id="IPR036282">
    <property type="entry name" value="Glutathione-S-Trfase_C_sf"/>
</dbReference>
<keyword evidence="4" id="KW-0648">Protein biosynthesis</keyword>
<protein>
    <recommendedName>
        <fullName evidence="6">AIMP2 thioredoxin-like domain-containing protein</fullName>
    </recommendedName>
</protein>
<proteinExistence type="predicted"/>
<evidence type="ECO:0000256" key="3">
    <source>
        <dbReference type="ARBA" id="ARBA00022490"/>
    </source>
</evidence>
<comment type="subcellular location">
    <subcellularLocation>
        <location evidence="2">Cytoplasm</location>
        <location evidence="2">Cytosol</location>
    </subcellularLocation>
    <subcellularLocation>
        <location evidence="1">Nucleus</location>
    </subcellularLocation>
</comment>
<dbReference type="PANTHER" id="PTHR13438">
    <property type="entry name" value="AMINOACYL TRNA SYNTHASE COMPLEX-INTERACTING MULTIFUNCTIONAL PROTEIN"/>
    <property type="match status" value="1"/>
</dbReference>
<dbReference type="InterPro" id="IPR042360">
    <property type="entry name" value="AIMP2"/>
</dbReference>
<dbReference type="InterPro" id="IPR041503">
    <property type="entry name" value="AIMP2_thioredoxin"/>
</dbReference>
<evidence type="ECO:0000256" key="2">
    <source>
        <dbReference type="ARBA" id="ARBA00004514"/>
    </source>
</evidence>
<evidence type="ECO:0000313" key="8">
    <source>
        <dbReference type="Proteomes" id="UP001434883"/>
    </source>
</evidence>
<evidence type="ECO:0000313" key="7">
    <source>
        <dbReference type="EMBL" id="MEQ2213288.1"/>
    </source>
</evidence>
<dbReference type="Pfam" id="PF13410">
    <property type="entry name" value="GST_C_2"/>
    <property type="match status" value="1"/>
</dbReference>
<sequence length="207" mass="22572">MCNKDLGALRDIVINANPAQPPLTLLVLHGLLCQRYRVLSTPEDSELSRLASLKSCLWDIVRVEDQLLVCIFFSCSFAVPKLEMKFSICNMCPIEGEANVARFLFKLLAPYPSDPAVATLVDSWVDTGFYQLADGSTKERAAVLRALNSALGRGPWLSGPEFSLADIACYCCLLQNGSASSIAANVQGWMKSCENLGHFGPAKLLLK</sequence>
<dbReference type="Gene3D" id="1.20.1050.130">
    <property type="match status" value="1"/>
</dbReference>
<dbReference type="Pfam" id="PF18569">
    <property type="entry name" value="Thioredoxin_16"/>
    <property type="match status" value="1"/>
</dbReference>
<keyword evidence="3" id="KW-0963">Cytoplasm</keyword>
<comment type="caution">
    <text evidence="7">The sequence shown here is derived from an EMBL/GenBank/DDBJ whole genome shotgun (WGS) entry which is preliminary data.</text>
</comment>
<evidence type="ECO:0000256" key="4">
    <source>
        <dbReference type="ARBA" id="ARBA00022917"/>
    </source>
</evidence>
<feature type="domain" description="AIMP2 thioredoxin-like" evidence="6">
    <location>
        <begin position="8"/>
        <end position="95"/>
    </location>
</feature>
<dbReference type="Proteomes" id="UP001434883">
    <property type="component" value="Unassembled WGS sequence"/>
</dbReference>
<dbReference type="PANTHER" id="PTHR13438:SF2">
    <property type="entry name" value="AMINOACYL TRNA SYNTHASE COMPLEX-INTERACTING MULTIFUNCTIONAL PROTEIN 2"/>
    <property type="match status" value="1"/>
</dbReference>
<reference evidence="7 8" key="1">
    <citation type="submission" date="2021-06" db="EMBL/GenBank/DDBJ databases">
        <authorList>
            <person name="Palmer J.M."/>
        </authorList>
    </citation>
    <scope>NUCLEOTIDE SEQUENCE [LARGE SCALE GENOMIC DNA]</scope>
    <source>
        <strain evidence="7 8">XC_2019</strain>
        <tissue evidence="7">Muscle</tissue>
    </source>
</reference>
<evidence type="ECO:0000259" key="6">
    <source>
        <dbReference type="Pfam" id="PF18569"/>
    </source>
</evidence>
<gene>
    <name evidence="7" type="ORF">XENOCAPTIV_012424</name>
</gene>
<keyword evidence="8" id="KW-1185">Reference proteome</keyword>